<keyword evidence="3" id="KW-1185">Reference proteome</keyword>
<name>A0ABU0U1B4_9SPHI</name>
<dbReference type="InterPro" id="IPR036249">
    <property type="entry name" value="Thioredoxin-like_sf"/>
</dbReference>
<evidence type="ECO:0000313" key="3">
    <source>
        <dbReference type="Proteomes" id="UP001244640"/>
    </source>
</evidence>
<sequence>MEITGIMKCINYLCLVAVLALGTTSCSQRTESEKKAAIAKSFSYTITGKTTAPNGTQVSLVDHDNTLQQFVKTQVTNEQFVLEGELAMAGFYDIQIKGMEPYTLVLEGGSDYELNEEHGKFTLTTSSSNAKDFMLFNAKYQQREQEEKSKSTNKSQRVRQLESQLPSMAARNDGSYEKAVDEIQRLSGTEAFNPRTLYTDFILDSTHRSSLLLPYFFKYVSLDQTNYKKFDAALQGFDVELQKHPYFKFAREKVDKVKDFYENMPVFPSITPMNVQRDTLNLNDVSKSKMLIAAFWKASNSNSQADIKMLRTKEAQLNALGVQVIYFSLDKDLDKWTKASKDLTLGKQSYFLNYNDQATMENNFGIDRTPSYLWINPETLEILSLSGEDPAMPKFVAKVKEYIAKN</sequence>
<accession>A0ABU0U1B4</accession>
<dbReference type="SUPFAM" id="SSF52833">
    <property type="entry name" value="Thioredoxin-like"/>
    <property type="match status" value="1"/>
</dbReference>
<organism evidence="2 3">
    <name type="scientific">Sphingobacterium zeae</name>
    <dbReference type="NCBI Taxonomy" id="1776859"/>
    <lineage>
        <taxon>Bacteria</taxon>
        <taxon>Pseudomonadati</taxon>
        <taxon>Bacteroidota</taxon>
        <taxon>Sphingobacteriia</taxon>
        <taxon>Sphingobacteriales</taxon>
        <taxon>Sphingobacteriaceae</taxon>
        <taxon>Sphingobacterium</taxon>
    </lineage>
</organism>
<dbReference type="Gene3D" id="3.40.30.10">
    <property type="entry name" value="Glutaredoxin"/>
    <property type="match status" value="1"/>
</dbReference>
<dbReference type="EMBL" id="JAUTBA010000001">
    <property type="protein sequence ID" value="MDQ1148745.1"/>
    <property type="molecule type" value="Genomic_DNA"/>
</dbReference>
<gene>
    <name evidence="2" type="ORF">QE382_000729</name>
</gene>
<reference evidence="2 3" key="1">
    <citation type="submission" date="2023-07" db="EMBL/GenBank/DDBJ databases">
        <title>Functional and genomic diversity of the sorghum phyllosphere microbiome.</title>
        <authorList>
            <person name="Shade A."/>
        </authorList>
    </citation>
    <scope>NUCLEOTIDE SEQUENCE [LARGE SCALE GENOMIC DNA]</scope>
    <source>
        <strain evidence="2 3">SORGH_AS_0892</strain>
    </source>
</reference>
<evidence type="ECO:0008006" key="4">
    <source>
        <dbReference type="Google" id="ProtNLM"/>
    </source>
</evidence>
<evidence type="ECO:0000313" key="2">
    <source>
        <dbReference type="EMBL" id="MDQ1148745.1"/>
    </source>
</evidence>
<feature type="region of interest" description="Disordered" evidence="1">
    <location>
        <begin position="143"/>
        <end position="167"/>
    </location>
</feature>
<comment type="caution">
    <text evidence="2">The sequence shown here is derived from an EMBL/GenBank/DDBJ whole genome shotgun (WGS) entry which is preliminary data.</text>
</comment>
<evidence type="ECO:0000256" key="1">
    <source>
        <dbReference type="SAM" id="MobiDB-lite"/>
    </source>
</evidence>
<protein>
    <recommendedName>
        <fullName evidence="4">Thioredoxin domain-containing protein</fullName>
    </recommendedName>
</protein>
<dbReference type="Proteomes" id="UP001244640">
    <property type="component" value="Unassembled WGS sequence"/>
</dbReference>
<proteinExistence type="predicted"/>